<dbReference type="PANTHER" id="PTHR22953:SF153">
    <property type="entry name" value="PURPLE ACID PHOSPHATASE"/>
    <property type="match status" value="1"/>
</dbReference>
<accession>A0A832QFT8</accession>
<evidence type="ECO:0000256" key="2">
    <source>
        <dbReference type="SAM" id="MobiDB-lite"/>
    </source>
</evidence>
<evidence type="ECO:0000256" key="1">
    <source>
        <dbReference type="ARBA" id="ARBA00022729"/>
    </source>
</evidence>
<dbReference type="CDD" id="cd00063">
    <property type="entry name" value="FN3"/>
    <property type="match status" value="1"/>
</dbReference>
<evidence type="ECO:0000256" key="3">
    <source>
        <dbReference type="SAM" id="Phobius"/>
    </source>
</evidence>
<keyword evidence="3" id="KW-1133">Transmembrane helix</keyword>
<dbReference type="EMBL" id="DUTP01000006">
    <property type="protein sequence ID" value="HHX99712.1"/>
    <property type="molecule type" value="Genomic_DNA"/>
</dbReference>
<sequence length="671" mass="73978">MKVAYLPQVKRKKNIILIILALALPLLVFAVYQVVEWRSRASGNQAPKNVVISSITRSQFVISWTTDGKANGSVVLLDDGERGKVYVDQRGSSKRYYTHRVELSNLSPNTVYKFLIKSENKEYASSEGKELVFKTPAHTPIPTPKLAYGKIDTTSKNDVLVYILLSDKSSYPVSTVLSSTNEWTVDLFPLLKILGMERIEVGDDTKLTVLATDGRGRGGVLEGSFSTLFHSTGALKETYVLGLDEGKDIYPYIPAEAKLAIGYPPADGTCWYFDRGVCKETTNCSVPKRYLTKELCESANLDDPYDPDPRDPDPYDPDPRDPNDPYDPDSRDPNDPDNPDYPPDYEFTNRQYRIIYSLRWTDLVPTSQSEGGVSTGAKSVRVVDISDTGFTVLWRTREKEEGYLKYGTSLGGLNNVASDRRDGELVRGEHYLHIVEVSKLQPETKYYFNVVSGKETYTNDGAGFTATTFKTIDKAGNFFSLIGELTGMPEHKEVILISHIKDGDNKGTKGTSTSVSSLVNEDGSWGITISNMRTEDGSDYFKHTVGDDLIIEPYTTFSSAQEKISMDGIDLKDIVIGLEEGDSPKSIKKVLAPRLQNYGITGSAQPLAPTSGSPESSGNSDTYSGETPNTGVLDSFWGVLLISVSLLGGGVVLYFSLRKKDKKSAKMKSSL</sequence>
<dbReference type="InterPro" id="IPR013783">
    <property type="entry name" value="Ig-like_fold"/>
</dbReference>
<organism evidence="5 6">
    <name type="scientific">Candidatus Dojkabacteria bacterium</name>
    <dbReference type="NCBI Taxonomy" id="2099670"/>
    <lineage>
        <taxon>Bacteria</taxon>
        <taxon>Candidatus Dojkabacteria</taxon>
    </lineage>
</organism>
<evidence type="ECO:0000313" key="6">
    <source>
        <dbReference type="Proteomes" id="UP000576550"/>
    </source>
</evidence>
<dbReference type="GO" id="GO:0003993">
    <property type="term" value="F:acid phosphatase activity"/>
    <property type="evidence" value="ECO:0007669"/>
    <property type="project" value="InterPro"/>
</dbReference>
<feature type="domain" description="Fibronectin type-III" evidence="4">
    <location>
        <begin position="46"/>
        <end position="138"/>
    </location>
</feature>
<dbReference type="PANTHER" id="PTHR22953">
    <property type="entry name" value="ACID PHOSPHATASE RELATED"/>
    <property type="match status" value="1"/>
</dbReference>
<dbReference type="InterPro" id="IPR039331">
    <property type="entry name" value="PAPs-like"/>
</dbReference>
<dbReference type="Gene3D" id="2.60.40.10">
    <property type="entry name" value="Immunoglobulins"/>
    <property type="match status" value="1"/>
</dbReference>
<dbReference type="GO" id="GO:0046872">
    <property type="term" value="F:metal ion binding"/>
    <property type="evidence" value="ECO:0007669"/>
    <property type="project" value="InterPro"/>
</dbReference>
<proteinExistence type="predicted"/>
<dbReference type="InterPro" id="IPR015914">
    <property type="entry name" value="PAPs_N"/>
</dbReference>
<dbReference type="PROSITE" id="PS50853">
    <property type="entry name" value="FN3"/>
    <property type="match status" value="1"/>
</dbReference>
<reference evidence="5 6" key="1">
    <citation type="journal article" date="2020" name="Biotechnol. Biofuels">
        <title>New insights from the biogas microbiome by comprehensive genome-resolved metagenomics of nearly 1600 species originating from multiple anaerobic digesters.</title>
        <authorList>
            <person name="Campanaro S."/>
            <person name="Treu L."/>
            <person name="Rodriguez-R L.M."/>
            <person name="Kovalovszki A."/>
            <person name="Ziels R.M."/>
            <person name="Maus I."/>
            <person name="Zhu X."/>
            <person name="Kougias P.G."/>
            <person name="Basile A."/>
            <person name="Luo G."/>
            <person name="Schluter A."/>
            <person name="Konstantinidis K.T."/>
            <person name="Angelidaki I."/>
        </authorList>
    </citation>
    <scope>NUCLEOTIDE SEQUENCE [LARGE SCALE GENOMIC DNA]</scope>
    <source>
        <strain evidence="5">AS05jafATM_89</strain>
    </source>
</reference>
<comment type="caution">
    <text evidence="5">The sequence shown here is derived from an EMBL/GenBank/DDBJ whole genome shotgun (WGS) entry which is preliminary data.</text>
</comment>
<dbReference type="SMART" id="SM00060">
    <property type="entry name" value="FN3"/>
    <property type="match status" value="2"/>
</dbReference>
<keyword evidence="3" id="KW-0472">Membrane</keyword>
<feature type="transmembrane region" description="Helical" evidence="3">
    <location>
        <begin position="636"/>
        <end position="657"/>
    </location>
</feature>
<gene>
    <name evidence="5" type="ORF">GX533_03520</name>
</gene>
<dbReference type="Pfam" id="PF16656">
    <property type="entry name" value="Pur_ac_phosph_N"/>
    <property type="match status" value="2"/>
</dbReference>
<dbReference type="SUPFAM" id="SSF49265">
    <property type="entry name" value="Fibronectin type III"/>
    <property type="match status" value="1"/>
</dbReference>
<dbReference type="Gene3D" id="2.60.40.380">
    <property type="entry name" value="Purple acid phosphatase-like, N-terminal"/>
    <property type="match status" value="1"/>
</dbReference>
<feature type="region of interest" description="Disordered" evidence="2">
    <location>
        <begin position="601"/>
        <end position="625"/>
    </location>
</feature>
<keyword evidence="3" id="KW-0812">Transmembrane</keyword>
<dbReference type="AlphaFoldDB" id="A0A832QFT8"/>
<protein>
    <recommendedName>
        <fullName evidence="4">Fibronectin type-III domain-containing protein</fullName>
    </recommendedName>
</protein>
<keyword evidence="1" id="KW-0732">Signal</keyword>
<dbReference type="Proteomes" id="UP000576550">
    <property type="component" value="Unassembled WGS sequence"/>
</dbReference>
<dbReference type="InterPro" id="IPR003961">
    <property type="entry name" value="FN3_dom"/>
</dbReference>
<feature type="compositionally biased region" description="Basic and acidic residues" evidence="2">
    <location>
        <begin position="307"/>
        <end position="334"/>
    </location>
</feature>
<evidence type="ECO:0000313" key="5">
    <source>
        <dbReference type="EMBL" id="HHX99712.1"/>
    </source>
</evidence>
<dbReference type="InterPro" id="IPR036116">
    <property type="entry name" value="FN3_sf"/>
</dbReference>
<evidence type="ECO:0000259" key="4">
    <source>
        <dbReference type="PROSITE" id="PS50853"/>
    </source>
</evidence>
<name>A0A832QFT8_9BACT</name>
<feature type="region of interest" description="Disordered" evidence="2">
    <location>
        <begin position="299"/>
        <end position="346"/>
    </location>
</feature>